<sequence>MEVFVGGAPARPRWCARATPFRNAQDKDVARLRGDDRTHLNEGYFGYFTFPSHGPFISQAQFDLYGGETAEAQHTFSHFINFSLGEVGHKDPTPTHLTTPTTTTTHAQQQQSSTLSQLSLTNHTHTPLSIRHNSLTGAPIAAPPPATRSSRFPLRMHARIKVWVALVQGGNNQAGGIEGLSEEARVHSNWGGLQENLNYRSSRLERYSNRFEPSQILKTRDLRGANDSAYGNSGPSGVVSSVGSLFPRGTKANVAAYGSGRGASCHRPGYQPRMVLRGSTNDGCPELVPDRSGLAIITDRMSSS</sequence>
<keyword evidence="3" id="KW-1185">Reference proteome</keyword>
<proteinExistence type="predicted"/>
<organism evidence="2 3">
    <name type="scientific">Stylosanthes scabra</name>
    <dbReference type="NCBI Taxonomy" id="79078"/>
    <lineage>
        <taxon>Eukaryota</taxon>
        <taxon>Viridiplantae</taxon>
        <taxon>Streptophyta</taxon>
        <taxon>Embryophyta</taxon>
        <taxon>Tracheophyta</taxon>
        <taxon>Spermatophyta</taxon>
        <taxon>Magnoliopsida</taxon>
        <taxon>eudicotyledons</taxon>
        <taxon>Gunneridae</taxon>
        <taxon>Pentapetalae</taxon>
        <taxon>rosids</taxon>
        <taxon>fabids</taxon>
        <taxon>Fabales</taxon>
        <taxon>Fabaceae</taxon>
        <taxon>Papilionoideae</taxon>
        <taxon>50 kb inversion clade</taxon>
        <taxon>dalbergioids sensu lato</taxon>
        <taxon>Dalbergieae</taxon>
        <taxon>Pterocarpus clade</taxon>
        <taxon>Stylosanthes</taxon>
    </lineage>
</organism>
<protein>
    <submittedName>
        <fullName evidence="2">Uncharacterized protein</fullName>
    </submittedName>
</protein>
<name>A0ABU6Q8J5_9FABA</name>
<evidence type="ECO:0000256" key="1">
    <source>
        <dbReference type="SAM" id="MobiDB-lite"/>
    </source>
</evidence>
<evidence type="ECO:0000313" key="2">
    <source>
        <dbReference type="EMBL" id="MED6108113.1"/>
    </source>
</evidence>
<accession>A0ABU6Q8J5</accession>
<gene>
    <name evidence="2" type="ORF">PIB30_020383</name>
</gene>
<reference evidence="2 3" key="1">
    <citation type="journal article" date="2023" name="Plants (Basel)">
        <title>Bridging the Gap: Combining Genomics and Transcriptomics Approaches to Understand Stylosanthes scabra, an Orphan Legume from the Brazilian Caatinga.</title>
        <authorList>
            <person name="Ferreira-Neto J.R.C."/>
            <person name="da Silva M.D."/>
            <person name="Binneck E."/>
            <person name="de Melo N.F."/>
            <person name="da Silva R.H."/>
            <person name="de Melo A.L.T.M."/>
            <person name="Pandolfi V."/>
            <person name="Bustamante F.O."/>
            <person name="Brasileiro-Vidal A.C."/>
            <person name="Benko-Iseppon A.M."/>
        </authorList>
    </citation>
    <scope>NUCLEOTIDE SEQUENCE [LARGE SCALE GENOMIC DNA]</scope>
    <source>
        <tissue evidence="2">Leaves</tissue>
    </source>
</reference>
<dbReference type="EMBL" id="JASCZI010000065">
    <property type="protein sequence ID" value="MED6108113.1"/>
    <property type="molecule type" value="Genomic_DNA"/>
</dbReference>
<comment type="caution">
    <text evidence="2">The sequence shown here is derived from an EMBL/GenBank/DDBJ whole genome shotgun (WGS) entry which is preliminary data.</text>
</comment>
<feature type="region of interest" description="Disordered" evidence="1">
    <location>
        <begin position="128"/>
        <end position="150"/>
    </location>
</feature>
<dbReference type="Proteomes" id="UP001341840">
    <property type="component" value="Unassembled WGS sequence"/>
</dbReference>
<evidence type="ECO:0000313" key="3">
    <source>
        <dbReference type="Proteomes" id="UP001341840"/>
    </source>
</evidence>